<dbReference type="Pfam" id="PF04616">
    <property type="entry name" value="Glyco_hydro_43"/>
    <property type="match status" value="1"/>
</dbReference>
<dbReference type="PANTHER" id="PTHR43817:SF1">
    <property type="entry name" value="HYDROLASE, FAMILY 43, PUTATIVE (AFU_ORTHOLOGUE AFUA_3G01660)-RELATED"/>
    <property type="match status" value="1"/>
</dbReference>
<keyword evidence="2" id="KW-0732">Signal</keyword>
<dbReference type="Gene3D" id="2.60.120.260">
    <property type="entry name" value="Galactose-binding domain-like"/>
    <property type="match status" value="2"/>
</dbReference>
<dbReference type="GO" id="GO:0005975">
    <property type="term" value="P:carbohydrate metabolic process"/>
    <property type="evidence" value="ECO:0007669"/>
    <property type="project" value="InterPro"/>
</dbReference>
<evidence type="ECO:0000313" key="8">
    <source>
        <dbReference type="EMBL" id="CAA9543688.1"/>
    </source>
</evidence>
<gene>
    <name evidence="8" type="ORF">AVDCRST_MAG88-222</name>
</gene>
<sequence length="567" mass="60877">GSPDPFIHKGRDGFYYMLSTSTAKIVIRKSPSIAGIDQGAMRTVWTAPSSGPNSRSVWAPELHLIDKVWYIYFAAGDGGPAGQRLWVLANSAADPLEGTWLEKGRIDEVSDRWAIDGTVLRQNGSSYLLWSGREDASDPRQHLYIAPLRTPWELGGPRVRIASPTHPWEGNVNEGPQVLRRNGRLFITFSANSCTSDDYALGLLTAAEGSDPLDPASWTKTPGPVFQKAVANGVYGPGHNGLTTSSDGTEDWLLYHANAGPGQGCGGLRITRAQKFSWHADGTPDFGTPACTCEALPLPAGERGASPLVANASFEVEGRANQTPRNWSTWADEEVGVADAGADFVEAGGRSGSFAGIHRKGSDYQVATQQVVTGLRNGTYTLRAWIQSSGGQEQARLYAAGYGGPGRWVDIPASAPWRQVTIGGINVTAGRATIGFSSRSPGGRWLRFDDVELVKEPDLLRNASFQLDVPNTQEISGWKTWSGTDGTGADADRVERGGHGGDYRAGHFKATDYQVGTYQTVTGLANGRYTLSAWVRSSGGQEATYLEVKDFGGAVRRVDIPGTTNWV</sequence>
<evidence type="ECO:0000256" key="6">
    <source>
        <dbReference type="PIRSR" id="PIRSR606710-2"/>
    </source>
</evidence>
<reference evidence="8" key="1">
    <citation type="submission" date="2020-02" db="EMBL/GenBank/DDBJ databases">
        <authorList>
            <person name="Meier V. D."/>
        </authorList>
    </citation>
    <scope>NUCLEOTIDE SEQUENCE</scope>
    <source>
        <strain evidence="8">AVDCRST_MAG88</strain>
    </source>
</reference>
<dbReference type="SUPFAM" id="SSF75005">
    <property type="entry name" value="Arabinanase/levansucrase/invertase"/>
    <property type="match status" value="1"/>
</dbReference>
<dbReference type="InterPro" id="IPR006710">
    <property type="entry name" value="Glyco_hydro_43"/>
</dbReference>
<evidence type="ECO:0000256" key="1">
    <source>
        <dbReference type="ARBA" id="ARBA00009865"/>
    </source>
</evidence>
<evidence type="ECO:0000256" key="2">
    <source>
        <dbReference type="ARBA" id="ARBA00022729"/>
    </source>
</evidence>
<dbReference type="CDD" id="cd18820">
    <property type="entry name" value="GH43_LbAraf43-like"/>
    <property type="match status" value="1"/>
</dbReference>
<proteinExistence type="inferred from homology"/>
<evidence type="ECO:0000256" key="3">
    <source>
        <dbReference type="ARBA" id="ARBA00022801"/>
    </source>
</evidence>
<dbReference type="InterPro" id="IPR023296">
    <property type="entry name" value="Glyco_hydro_beta-prop_sf"/>
</dbReference>
<feature type="active site" description="Proton acceptor" evidence="5">
    <location>
        <position position="4"/>
    </location>
</feature>
<organism evidence="8">
    <name type="scientific">uncultured Thermomicrobiales bacterium</name>
    <dbReference type="NCBI Taxonomy" id="1645740"/>
    <lineage>
        <taxon>Bacteria</taxon>
        <taxon>Pseudomonadati</taxon>
        <taxon>Thermomicrobiota</taxon>
        <taxon>Thermomicrobia</taxon>
        <taxon>Thermomicrobiales</taxon>
        <taxon>environmental samples</taxon>
    </lineage>
</organism>
<protein>
    <submittedName>
        <fullName evidence="8">GH43_26 / CBM61 / GH43_27 / GH43 / GH43_ 30 / GH43_31 / GH43_3 / GH43_33 / GH43_8</fullName>
        <ecNumber evidence="8">3.2.1.55</ecNumber>
    </submittedName>
</protein>
<comment type="similarity">
    <text evidence="1 7">Belongs to the glycosyl hydrolase 43 family.</text>
</comment>
<keyword evidence="3 7" id="KW-0378">Hydrolase</keyword>
<evidence type="ECO:0000256" key="7">
    <source>
        <dbReference type="RuleBase" id="RU361187"/>
    </source>
</evidence>
<feature type="site" description="Important for catalytic activity, responsible for pKa modulation of the active site Glu and correct orientation of both the proton donor and substrate" evidence="6">
    <location>
        <position position="116"/>
    </location>
</feature>
<feature type="non-terminal residue" evidence="8">
    <location>
        <position position="567"/>
    </location>
</feature>
<dbReference type="AlphaFoldDB" id="A0A6J4UBB9"/>
<name>A0A6J4UBB9_9BACT</name>
<keyword evidence="4 7" id="KW-0326">Glycosidase</keyword>
<dbReference type="EC" id="3.2.1.55" evidence="8"/>
<evidence type="ECO:0000256" key="4">
    <source>
        <dbReference type="ARBA" id="ARBA00023295"/>
    </source>
</evidence>
<dbReference type="Gene3D" id="2.115.10.20">
    <property type="entry name" value="Glycosyl hydrolase domain, family 43"/>
    <property type="match status" value="1"/>
</dbReference>
<accession>A0A6J4UBB9</accession>
<feature type="active site" description="Proton donor" evidence="5">
    <location>
        <position position="174"/>
    </location>
</feature>
<evidence type="ECO:0000256" key="5">
    <source>
        <dbReference type="PIRSR" id="PIRSR606710-1"/>
    </source>
</evidence>
<feature type="non-terminal residue" evidence="8">
    <location>
        <position position="1"/>
    </location>
</feature>
<dbReference type="GO" id="GO:0046556">
    <property type="term" value="F:alpha-L-arabinofuranosidase activity"/>
    <property type="evidence" value="ECO:0007669"/>
    <property type="project" value="UniProtKB-EC"/>
</dbReference>
<dbReference type="PANTHER" id="PTHR43817">
    <property type="entry name" value="GLYCOSYL HYDROLASE"/>
    <property type="match status" value="1"/>
</dbReference>
<dbReference type="EMBL" id="CADCWM010000072">
    <property type="protein sequence ID" value="CAA9543688.1"/>
    <property type="molecule type" value="Genomic_DNA"/>
</dbReference>